<accession>A0A418W9U0</accession>
<evidence type="ECO:0000313" key="4">
    <source>
        <dbReference type="Proteomes" id="UP000284605"/>
    </source>
</evidence>
<evidence type="ECO:0000256" key="1">
    <source>
        <dbReference type="SAM" id="MobiDB-lite"/>
    </source>
</evidence>
<dbReference type="NCBIfam" id="TIGR01444">
    <property type="entry name" value="fkbM_fam"/>
    <property type="match status" value="1"/>
</dbReference>
<dbReference type="GO" id="GO:0008168">
    <property type="term" value="F:methyltransferase activity"/>
    <property type="evidence" value="ECO:0007669"/>
    <property type="project" value="UniProtKB-KW"/>
</dbReference>
<dbReference type="PANTHER" id="PTHR34203">
    <property type="entry name" value="METHYLTRANSFERASE, FKBM FAMILY PROTEIN"/>
    <property type="match status" value="1"/>
</dbReference>
<dbReference type="Gene3D" id="3.40.50.150">
    <property type="entry name" value="Vaccinia Virus protein VP39"/>
    <property type="match status" value="1"/>
</dbReference>
<dbReference type="SUPFAM" id="SSF53335">
    <property type="entry name" value="S-adenosyl-L-methionine-dependent methyltransferases"/>
    <property type="match status" value="1"/>
</dbReference>
<dbReference type="Proteomes" id="UP000284605">
    <property type="component" value="Unassembled WGS sequence"/>
</dbReference>
<dbReference type="InterPro" id="IPR006342">
    <property type="entry name" value="FkbM_mtfrase"/>
</dbReference>
<keyword evidence="4" id="KW-1185">Reference proteome</keyword>
<name>A0A418W9U0_9PROT</name>
<comment type="caution">
    <text evidence="3">The sequence shown here is derived from an EMBL/GenBank/DDBJ whole genome shotgun (WGS) entry which is preliminary data.</text>
</comment>
<dbReference type="GO" id="GO:0032259">
    <property type="term" value="P:methylation"/>
    <property type="evidence" value="ECO:0007669"/>
    <property type="project" value="UniProtKB-KW"/>
</dbReference>
<feature type="compositionally biased region" description="Low complexity" evidence="1">
    <location>
        <begin position="63"/>
        <end position="80"/>
    </location>
</feature>
<evidence type="ECO:0000313" key="3">
    <source>
        <dbReference type="EMBL" id="RJF86780.1"/>
    </source>
</evidence>
<gene>
    <name evidence="3" type="ORF">D3874_06905</name>
</gene>
<feature type="domain" description="Methyltransferase FkbM" evidence="2">
    <location>
        <begin position="306"/>
        <end position="376"/>
    </location>
</feature>
<evidence type="ECO:0000259" key="2">
    <source>
        <dbReference type="Pfam" id="PF05050"/>
    </source>
</evidence>
<dbReference type="InterPro" id="IPR029063">
    <property type="entry name" value="SAM-dependent_MTases_sf"/>
</dbReference>
<keyword evidence="3" id="KW-0489">Methyltransferase</keyword>
<keyword evidence="3" id="KW-0808">Transferase</keyword>
<reference evidence="3 4" key="1">
    <citation type="submission" date="2018-09" db="EMBL/GenBank/DDBJ databases">
        <authorList>
            <person name="Zhu H."/>
        </authorList>
    </citation>
    <scope>NUCLEOTIDE SEQUENCE [LARGE SCALE GENOMIC DNA]</scope>
    <source>
        <strain evidence="3 4">K1W22B-8</strain>
    </source>
</reference>
<organism evidence="3 4">
    <name type="scientific">Oleomonas cavernae</name>
    <dbReference type="NCBI Taxonomy" id="2320859"/>
    <lineage>
        <taxon>Bacteria</taxon>
        <taxon>Pseudomonadati</taxon>
        <taxon>Pseudomonadota</taxon>
        <taxon>Alphaproteobacteria</taxon>
        <taxon>Acetobacterales</taxon>
        <taxon>Acetobacteraceae</taxon>
        <taxon>Oleomonas</taxon>
    </lineage>
</organism>
<dbReference type="EMBL" id="QYUK01000011">
    <property type="protein sequence ID" value="RJF86780.1"/>
    <property type="molecule type" value="Genomic_DNA"/>
</dbReference>
<protein>
    <submittedName>
        <fullName evidence="3">FkbM family methyltransferase</fullName>
    </submittedName>
</protein>
<feature type="region of interest" description="Disordered" evidence="1">
    <location>
        <begin position="19"/>
        <end position="89"/>
    </location>
</feature>
<proteinExistence type="predicted"/>
<dbReference type="AlphaFoldDB" id="A0A418W9U0"/>
<dbReference type="Pfam" id="PF05050">
    <property type="entry name" value="Methyltransf_21"/>
    <property type="match status" value="1"/>
</dbReference>
<sequence>MRRISSSFTAESAASCAKRLSSPCARPSSRADRVSPKPLNPALPSWRFSDSSSRRVRSRRSCARSMPSSRAARAGSAALRGRTRAKTPTTSAIRAMAMMRRSVGDRVIGMRRLATRVERSRQSTMRPIKLITGSEIRARPPRQAMAMHLQVLHYFSHGIAVHPGDVVVDVGANIGMFALEVLLRTQGRASLVCCEPAPPLFRRLADNLRRNFPDASAKCLKAAMGDREGEVDFFYRPHSPSMSSLEVMQFKPAQIRGTLDILYDPQDKGELTYLVPRWVRWIPRKFMRAMLRGAVGREYLRGRKLRSPLTTLSAVIEREGLPTIDLLKIDVEGAEWLVLAGIEDRHWPLIRSVVVEVHDVDGRLGRVREALANRGFSRITVDQEELQRPFDVHNVYALR</sequence>
<dbReference type="InterPro" id="IPR052514">
    <property type="entry name" value="SAM-dependent_MTase"/>
</dbReference>
<dbReference type="PANTHER" id="PTHR34203:SF13">
    <property type="entry name" value="EXPRESSED PROTEIN"/>
    <property type="match status" value="1"/>
</dbReference>